<protein>
    <submittedName>
        <fullName evidence="1">Uncharacterized protein</fullName>
    </submittedName>
</protein>
<evidence type="ECO:0000313" key="1">
    <source>
        <dbReference type="EMBL" id="KRZ12579.1"/>
    </source>
</evidence>
<dbReference type="AlphaFoldDB" id="A0A0V1HP93"/>
<name>A0A0V1HP93_9BILA</name>
<keyword evidence="2" id="KW-1185">Reference proteome</keyword>
<accession>A0A0V1HP93</accession>
<comment type="caution">
    <text evidence="1">The sequence shown here is derived from an EMBL/GenBank/DDBJ whole genome shotgun (WGS) entry which is preliminary data.</text>
</comment>
<organism evidence="1 2">
    <name type="scientific">Trichinella zimbabwensis</name>
    <dbReference type="NCBI Taxonomy" id="268475"/>
    <lineage>
        <taxon>Eukaryota</taxon>
        <taxon>Metazoa</taxon>
        <taxon>Ecdysozoa</taxon>
        <taxon>Nematoda</taxon>
        <taxon>Enoplea</taxon>
        <taxon>Dorylaimia</taxon>
        <taxon>Trichinellida</taxon>
        <taxon>Trichinellidae</taxon>
        <taxon>Trichinella</taxon>
    </lineage>
</organism>
<sequence length="90" mass="10355">MNEKSLAIVEVGRFLGTEHEETSKSRRMLSIPIAFDSISDDQHRVNKFQTRKQDDCVPEDASFMQCIHHYSSSIIPLTVKIQTEKIEGKF</sequence>
<reference evidence="1 2" key="1">
    <citation type="submission" date="2015-01" db="EMBL/GenBank/DDBJ databases">
        <title>Evolution of Trichinella species and genotypes.</title>
        <authorList>
            <person name="Korhonen P.K."/>
            <person name="Edoardo P."/>
            <person name="Giuseppe L.R."/>
            <person name="Gasser R.B."/>
        </authorList>
    </citation>
    <scope>NUCLEOTIDE SEQUENCE [LARGE SCALE GENOMIC DNA]</scope>
    <source>
        <strain evidence="1">ISS1029</strain>
    </source>
</reference>
<dbReference type="EMBL" id="JYDP01000039">
    <property type="protein sequence ID" value="KRZ12579.1"/>
    <property type="molecule type" value="Genomic_DNA"/>
</dbReference>
<dbReference type="OrthoDB" id="3245100at2759"/>
<evidence type="ECO:0000313" key="2">
    <source>
        <dbReference type="Proteomes" id="UP000055024"/>
    </source>
</evidence>
<gene>
    <name evidence="1" type="ORF">T11_2397</name>
</gene>
<dbReference type="Proteomes" id="UP000055024">
    <property type="component" value="Unassembled WGS sequence"/>
</dbReference>
<proteinExistence type="predicted"/>